<dbReference type="PANTHER" id="PTHR42070:SF1">
    <property type="entry name" value="FILAMENT ASSOCIATED PROTEIN, PUTATIVE (AFU_ORTHOLOGUE AFUA_8G06630)-RELATED"/>
    <property type="match status" value="1"/>
</dbReference>
<protein>
    <recommendedName>
        <fullName evidence="1">BZIP domain-containing protein</fullName>
    </recommendedName>
</protein>
<dbReference type="GeneID" id="92089937"/>
<comment type="caution">
    <text evidence="2">The sequence shown here is derived from an EMBL/GenBank/DDBJ whole genome shotgun (WGS) entry which is preliminary data.</text>
</comment>
<organism evidence="2 3">
    <name type="scientific">Apiospora phragmitis</name>
    <dbReference type="NCBI Taxonomy" id="2905665"/>
    <lineage>
        <taxon>Eukaryota</taxon>
        <taxon>Fungi</taxon>
        <taxon>Dikarya</taxon>
        <taxon>Ascomycota</taxon>
        <taxon>Pezizomycotina</taxon>
        <taxon>Sordariomycetes</taxon>
        <taxon>Xylariomycetidae</taxon>
        <taxon>Amphisphaeriales</taxon>
        <taxon>Apiosporaceae</taxon>
        <taxon>Apiospora</taxon>
    </lineage>
</organism>
<dbReference type="PROSITE" id="PS00036">
    <property type="entry name" value="BZIP_BASIC"/>
    <property type="match status" value="1"/>
</dbReference>
<dbReference type="InterPro" id="IPR027417">
    <property type="entry name" value="P-loop_NTPase"/>
</dbReference>
<reference evidence="2 3" key="1">
    <citation type="submission" date="2023-01" db="EMBL/GenBank/DDBJ databases">
        <title>Analysis of 21 Apiospora genomes using comparative genomics revels a genus with tremendous synthesis potential of carbohydrate active enzymes and secondary metabolites.</title>
        <authorList>
            <person name="Sorensen T."/>
        </authorList>
    </citation>
    <scope>NUCLEOTIDE SEQUENCE [LARGE SCALE GENOMIC DNA]</scope>
    <source>
        <strain evidence="2 3">CBS 135458</strain>
    </source>
</reference>
<dbReference type="RefSeq" id="XP_066716143.1">
    <property type="nucleotide sequence ID" value="XM_066856874.1"/>
</dbReference>
<dbReference type="EMBL" id="JAQQWL010000006">
    <property type="protein sequence ID" value="KAK8068849.1"/>
    <property type="molecule type" value="Genomic_DNA"/>
</dbReference>
<accession>A0ABR1VCC1</accession>
<gene>
    <name evidence="2" type="ORF">PG994_005465</name>
</gene>
<evidence type="ECO:0000259" key="1">
    <source>
        <dbReference type="PROSITE" id="PS00036"/>
    </source>
</evidence>
<keyword evidence="3" id="KW-1185">Reference proteome</keyword>
<sequence length="186" mass="20934">MVQRLIRDEFKDFTIIMVAHRIESVADADMVGVMEAGRLVRFGPPGMVIGTDVRVPADREANRRSQQQARQRQREYVAGLESRLAEHESRGVQATMEVQRAARAVAATNEKLLALLKMHGVQEAEIDAFLREPSPRGGNSQYRQTIPVLFLLLRMVGLAQCGRQSRRLGCRLANDYRGRTLAYSTI</sequence>
<evidence type="ECO:0000313" key="3">
    <source>
        <dbReference type="Proteomes" id="UP001480595"/>
    </source>
</evidence>
<dbReference type="InterPro" id="IPR004827">
    <property type="entry name" value="bZIP"/>
</dbReference>
<feature type="domain" description="BZIP" evidence="1">
    <location>
        <begin position="59"/>
        <end position="72"/>
    </location>
</feature>
<dbReference type="Gene3D" id="3.40.50.300">
    <property type="entry name" value="P-loop containing nucleotide triphosphate hydrolases"/>
    <property type="match status" value="1"/>
</dbReference>
<dbReference type="SUPFAM" id="SSF52540">
    <property type="entry name" value="P-loop containing nucleoside triphosphate hydrolases"/>
    <property type="match status" value="1"/>
</dbReference>
<evidence type="ECO:0000313" key="2">
    <source>
        <dbReference type="EMBL" id="KAK8068849.1"/>
    </source>
</evidence>
<proteinExistence type="predicted"/>
<name>A0ABR1VCC1_9PEZI</name>
<dbReference type="PANTHER" id="PTHR42070">
    <property type="entry name" value="FILAMENT ASSOCIATED PROTEIN, PUTATIVE (AFU_ORTHOLOGUE AFUA_8G06630)-RELATED"/>
    <property type="match status" value="1"/>
</dbReference>
<dbReference type="Proteomes" id="UP001480595">
    <property type="component" value="Unassembled WGS sequence"/>
</dbReference>